<organism evidence="1 2">
    <name type="scientific">Phocaeicola coprocola DSM 17136</name>
    <dbReference type="NCBI Taxonomy" id="470145"/>
    <lineage>
        <taxon>Bacteria</taxon>
        <taxon>Pseudomonadati</taxon>
        <taxon>Bacteroidota</taxon>
        <taxon>Bacteroidia</taxon>
        <taxon>Bacteroidales</taxon>
        <taxon>Bacteroidaceae</taxon>
        <taxon>Phocaeicola</taxon>
    </lineage>
</organism>
<dbReference type="RefSeq" id="WP_007568841.1">
    <property type="nucleotide sequence ID" value="NZ_DS981481.1"/>
</dbReference>
<evidence type="ECO:0000313" key="2">
    <source>
        <dbReference type="Proteomes" id="UP000003146"/>
    </source>
</evidence>
<dbReference type="HOGENOM" id="CLU_1213072_0_0_10"/>
<dbReference type="AlphaFoldDB" id="B3JGS1"/>
<protein>
    <submittedName>
        <fullName evidence="1">Uncharacterized protein</fullName>
    </submittedName>
</protein>
<name>B3JGS1_9BACT</name>
<sequence length="232" mass="27283">MAIKLKRLWDNLDDEDNLVLLNRPRVSIEIDRYIWNIIEQNIVLPKKIMQSKSYDYTLVVSLSKYNPEKDQYFKFSPYNGFLKETILLSTKDFSTSHYSREDFVDGIKRQRWFSPEKFWINSGDKTALISACADNVTEKITPLEYADLLFDAFGAFLLYNFKKVKKTDLDTLKAKIDNNIVCGFPFPAPFSEQKYQGDDSYFRLTRLSNGIETVLIDIPNVEVFYKQHYKEK</sequence>
<gene>
    <name evidence="1" type="ORF">BACCOP_01077</name>
</gene>
<reference evidence="1 2" key="2">
    <citation type="submission" date="2008-04" db="EMBL/GenBank/DDBJ databases">
        <authorList>
            <person name="Fulton L."/>
            <person name="Clifton S."/>
            <person name="Fulton B."/>
            <person name="Xu J."/>
            <person name="Minx P."/>
            <person name="Pepin K.H."/>
            <person name="Johnson M."/>
            <person name="Thiruvilangam P."/>
            <person name="Bhonagiri V."/>
            <person name="Nash W.E."/>
            <person name="Mardis E.R."/>
            <person name="Wilson R.K."/>
        </authorList>
    </citation>
    <scope>NUCLEOTIDE SEQUENCE [LARGE SCALE GENOMIC DNA]</scope>
    <source>
        <strain evidence="1 2">DSM 17136</strain>
    </source>
</reference>
<dbReference type="STRING" id="470145.BACCOP_01077"/>
<dbReference type="Proteomes" id="UP000003146">
    <property type="component" value="Unassembled WGS sequence"/>
</dbReference>
<dbReference type="EMBL" id="ABIY02000069">
    <property type="protein sequence ID" value="EDV01853.1"/>
    <property type="molecule type" value="Genomic_DNA"/>
</dbReference>
<comment type="caution">
    <text evidence="1">The sequence shown here is derived from an EMBL/GenBank/DDBJ whole genome shotgun (WGS) entry which is preliminary data.</text>
</comment>
<accession>B3JGS1</accession>
<proteinExistence type="predicted"/>
<evidence type="ECO:0000313" key="1">
    <source>
        <dbReference type="EMBL" id="EDV01853.1"/>
    </source>
</evidence>
<reference evidence="1 2" key="1">
    <citation type="submission" date="2008-04" db="EMBL/GenBank/DDBJ databases">
        <title>Draft genome sequence of Bacteroides coprocola (DSM 17136).</title>
        <authorList>
            <person name="Sudarsanam P."/>
            <person name="Ley R."/>
            <person name="Guruge J."/>
            <person name="Turnbaugh P.J."/>
            <person name="Mahowald M."/>
            <person name="Liep D."/>
            <person name="Gordon J."/>
        </authorList>
    </citation>
    <scope>NUCLEOTIDE SEQUENCE [LARGE SCALE GENOMIC DNA]</scope>
    <source>
        <strain evidence="1 2">DSM 17136</strain>
    </source>
</reference>
<dbReference type="eggNOG" id="ENOG502Z8Y0">
    <property type="taxonomic scope" value="Bacteria"/>
</dbReference>